<feature type="signal peptide" evidence="1">
    <location>
        <begin position="1"/>
        <end position="21"/>
    </location>
</feature>
<evidence type="ECO:0000256" key="1">
    <source>
        <dbReference type="SAM" id="SignalP"/>
    </source>
</evidence>
<feature type="chain" id="PRO_5002876440" description="Outer membrane protein beta-barrel domain-containing protein" evidence="1">
    <location>
        <begin position="22"/>
        <end position="159"/>
    </location>
</feature>
<reference evidence="3" key="1">
    <citation type="journal article" date="2013" name="BMC Microbiol.">
        <title>Taxonomy and evolution of bacteriochlorophyll a-containing members of the OM60/NOR5 clade of marine gammaproteobacteria: description of Luminiphilus syltensis gen. nov., sp. nov., reclassification of Haliea rubra as Pseudohaliea rubra gen. nov., comb. nov., and emendation of Chromatocurvus halotolerans.</title>
        <authorList>
            <person name="Spring S."/>
            <person name="Riedel T."/>
            <person name="Sproer C."/>
            <person name="Yan S."/>
            <person name="Harder J."/>
            <person name="Fuchs B.M."/>
        </authorList>
    </citation>
    <scope>NUCLEOTIDE SEQUENCE [LARGE SCALE GENOMIC DNA]</scope>
    <source>
        <strain evidence="3">NOR51-B</strain>
    </source>
</reference>
<protein>
    <recommendedName>
        <fullName evidence="4">Outer membrane protein beta-barrel domain-containing protein</fullName>
    </recommendedName>
</protein>
<dbReference type="AlphaFoldDB" id="B8KRE8"/>
<proteinExistence type="predicted"/>
<evidence type="ECO:0000313" key="3">
    <source>
        <dbReference type="Proteomes" id="UP000004699"/>
    </source>
</evidence>
<evidence type="ECO:0000313" key="2">
    <source>
        <dbReference type="EMBL" id="EED36323.1"/>
    </source>
</evidence>
<dbReference type="EMBL" id="DS999411">
    <property type="protein sequence ID" value="EED36323.1"/>
    <property type="molecule type" value="Genomic_DNA"/>
</dbReference>
<sequence length="159" mass="17465">MQRLISVGLAALLTAPGVFVAAEEHSGESHHGSHRFPHHTLGVFIGDTTEGRREEGLTLGLEYEYRATERWGIGAIAEHVWGDFNTNVYVVPAAFHAGPWKLYAGPGIEDGEHGSETLFRVGIEYGFHAGAYEISPQVDVDFVDNEELFIFGVVIARPF</sequence>
<keyword evidence="3" id="KW-1185">Reference proteome</keyword>
<dbReference type="STRING" id="565045.NOR51B_2273"/>
<gene>
    <name evidence="2" type="ORF">NOR51B_2273</name>
</gene>
<evidence type="ECO:0008006" key="4">
    <source>
        <dbReference type="Google" id="ProtNLM"/>
    </source>
</evidence>
<accession>B8KRE8</accession>
<name>B8KRE8_9GAMM</name>
<dbReference type="eggNOG" id="ENOG5032VV3">
    <property type="taxonomic scope" value="Bacteria"/>
</dbReference>
<dbReference type="RefSeq" id="WP_009021067.1">
    <property type="nucleotide sequence ID" value="NZ_DS999411.1"/>
</dbReference>
<organism evidence="2 3">
    <name type="scientific">Luminiphilus syltensis NOR5-1B</name>
    <dbReference type="NCBI Taxonomy" id="565045"/>
    <lineage>
        <taxon>Bacteria</taxon>
        <taxon>Pseudomonadati</taxon>
        <taxon>Pseudomonadota</taxon>
        <taxon>Gammaproteobacteria</taxon>
        <taxon>Cellvibrionales</taxon>
        <taxon>Halieaceae</taxon>
        <taxon>Luminiphilus</taxon>
    </lineage>
</organism>
<keyword evidence="1" id="KW-0732">Signal</keyword>
<dbReference type="Proteomes" id="UP000004699">
    <property type="component" value="Unassembled WGS sequence"/>
</dbReference>
<dbReference type="HOGENOM" id="CLU_127025_0_0_6"/>